<dbReference type="Proteomes" id="UP000683428">
    <property type="component" value="Chromosome"/>
</dbReference>
<dbReference type="KEGG" id="aiq:Azoinq_06075"/>
<dbReference type="GO" id="GO:0005737">
    <property type="term" value="C:cytoplasm"/>
    <property type="evidence" value="ECO:0007669"/>
    <property type="project" value="UniProtKB-SubCell"/>
</dbReference>
<comment type="similarity">
    <text evidence="2 10">Belongs to the CheZ family.</text>
</comment>
<evidence type="ECO:0000256" key="3">
    <source>
        <dbReference type="ARBA" id="ARBA00018484"/>
    </source>
</evidence>
<dbReference type="GO" id="GO:0050920">
    <property type="term" value="P:regulation of chemotaxis"/>
    <property type="evidence" value="ECO:0007669"/>
    <property type="project" value="InterPro"/>
</dbReference>
<keyword evidence="8 10" id="KW-0904">Protein phosphatase</keyword>
<evidence type="ECO:0000256" key="1">
    <source>
        <dbReference type="ARBA" id="ARBA00004496"/>
    </source>
</evidence>
<gene>
    <name evidence="12" type="ORF">Azoinq_06075</name>
</gene>
<evidence type="ECO:0000313" key="12">
    <source>
        <dbReference type="EMBL" id="QWT50159.1"/>
    </source>
</evidence>
<dbReference type="RefSeq" id="WP_216130985.1">
    <property type="nucleotide sequence ID" value="NZ_CP064782.1"/>
</dbReference>
<dbReference type="Pfam" id="PF04344">
    <property type="entry name" value="CheZ"/>
    <property type="match status" value="1"/>
</dbReference>
<dbReference type="EC" id="3.1.3.-" evidence="10"/>
<dbReference type="GO" id="GO:0009288">
    <property type="term" value="C:bacterial-type flagellum"/>
    <property type="evidence" value="ECO:0007669"/>
    <property type="project" value="InterPro"/>
</dbReference>
<dbReference type="GO" id="GO:0006935">
    <property type="term" value="P:chemotaxis"/>
    <property type="evidence" value="ECO:0007669"/>
    <property type="project" value="UniProtKB-KW"/>
</dbReference>
<proteinExistence type="inferred from homology"/>
<comment type="subcellular location">
    <subcellularLocation>
        <location evidence="1 10">Cytoplasm</location>
    </subcellularLocation>
</comment>
<dbReference type="PANTHER" id="PTHR43693">
    <property type="entry name" value="PROTEIN PHOSPHATASE CHEZ"/>
    <property type="match status" value="1"/>
</dbReference>
<evidence type="ECO:0000256" key="9">
    <source>
        <dbReference type="ARBA" id="ARBA00029599"/>
    </source>
</evidence>
<dbReference type="InterPro" id="IPR007439">
    <property type="entry name" value="Chemotax_Pase_CheZ"/>
</dbReference>
<name>A0A975SQM5_9RHOO</name>
<dbReference type="GO" id="GO:0004721">
    <property type="term" value="F:phosphoprotein phosphatase activity"/>
    <property type="evidence" value="ECO:0007669"/>
    <property type="project" value="UniProtKB-KW"/>
</dbReference>
<reference evidence="12" key="1">
    <citation type="submission" date="2020-11" db="EMBL/GenBank/DDBJ databases">
        <title>Azospira inquinata sp. nov.</title>
        <authorList>
            <person name="Moe W.M."/>
            <person name="Mikes M.C."/>
        </authorList>
    </citation>
    <scope>NUCLEOTIDE SEQUENCE</scope>
    <source>
        <strain evidence="12">Azo-3</strain>
    </source>
</reference>
<evidence type="ECO:0000256" key="5">
    <source>
        <dbReference type="ARBA" id="ARBA00022500"/>
    </source>
</evidence>
<evidence type="ECO:0000256" key="11">
    <source>
        <dbReference type="SAM" id="MobiDB-lite"/>
    </source>
</evidence>
<dbReference type="AlphaFoldDB" id="A0A975SQM5"/>
<accession>A0A975SQM5</accession>
<evidence type="ECO:0000256" key="7">
    <source>
        <dbReference type="ARBA" id="ARBA00022801"/>
    </source>
</evidence>
<keyword evidence="5 10" id="KW-0145">Chemotaxis</keyword>
<dbReference type="PIRSF" id="PIRSF002884">
    <property type="entry name" value="CheZ"/>
    <property type="match status" value="1"/>
</dbReference>
<keyword evidence="13" id="KW-1185">Reference proteome</keyword>
<keyword evidence="7 10" id="KW-0378">Hydrolase</keyword>
<dbReference type="PANTHER" id="PTHR43693:SF1">
    <property type="entry name" value="PROTEIN PHOSPHATASE CHEZ"/>
    <property type="match status" value="1"/>
</dbReference>
<dbReference type="GO" id="GO:0097588">
    <property type="term" value="P:archaeal or bacterial-type flagellum-dependent cell motility"/>
    <property type="evidence" value="ECO:0007669"/>
    <property type="project" value="UniProtKB-KW"/>
</dbReference>
<dbReference type="InterPro" id="IPR050992">
    <property type="entry name" value="CheZ_family_phosphatases"/>
</dbReference>
<evidence type="ECO:0000313" key="13">
    <source>
        <dbReference type="Proteomes" id="UP000683428"/>
    </source>
</evidence>
<comment type="function">
    <text evidence="10">Plays an important role in bacterial chemotaxis signal transduction pathway by accelerating the dephosphorylation of phosphorylated CheY (CheY-P).</text>
</comment>
<feature type="region of interest" description="Disordered" evidence="11">
    <location>
        <begin position="171"/>
        <end position="213"/>
    </location>
</feature>
<evidence type="ECO:0000256" key="10">
    <source>
        <dbReference type="PIRNR" id="PIRNR002884"/>
    </source>
</evidence>
<evidence type="ECO:0000256" key="8">
    <source>
        <dbReference type="ARBA" id="ARBA00022912"/>
    </source>
</evidence>
<protein>
    <recommendedName>
        <fullName evidence="3 10">Protein phosphatase CheZ</fullName>
        <ecNumber evidence="10">3.1.3.-</ecNumber>
    </recommendedName>
    <alternativeName>
        <fullName evidence="9 10">Chemotaxis protein CheZ</fullName>
    </alternativeName>
</protein>
<evidence type="ECO:0000256" key="4">
    <source>
        <dbReference type="ARBA" id="ARBA00022490"/>
    </source>
</evidence>
<keyword evidence="4 10" id="KW-0963">Cytoplasm</keyword>
<comment type="subunit">
    <text evidence="10">Homodimer.</text>
</comment>
<organism evidence="12 13">
    <name type="scientific">Azospira inquinata</name>
    <dbReference type="NCBI Taxonomy" id="2785627"/>
    <lineage>
        <taxon>Bacteria</taxon>
        <taxon>Pseudomonadati</taxon>
        <taxon>Pseudomonadota</taxon>
        <taxon>Betaproteobacteria</taxon>
        <taxon>Rhodocyclales</taxon>
        <taxon>Rhodocyclaceae</taxon>
        <taxon>Azospira</taxon>
    </lineage>
</organism>
<dbReference type="EMBL" id="CP064782">
    <property type="protein sequence ID" value="QWT50159.1"/>
    <property type="molecule type" value="Genomic_DNA"/>
</dbReference>
<evidence type="ECO:0000256" key="6">
    <source>
        <dbReference type="ARBA" id="ARBA00022779"/>
    </source>
</evidence>
<evidence type="ECO:0000256" key="2">
    <source>
        <dbReference type="ARBA" id="ARBA00005908"/>
    </source>
</evidence>
<sequence>MAHADNTQHEVFNQLGKMTRNLHKTLGDLGQDNTLEKTVAEIPDTRERLNYVLTMTEQAVSRVLNAVDAISPSQDQMQTRLAALEKAWAQCGDGDQLPAPWRDALAQTRGFFAQLDQEAANNKAQLTEIVMAQEFQDVTGQVIKKIVDLAQDMESQLLSILARTAPKDLAKPAKTETGASPLLNGPAMASEKETQQALGSQAEVDSFLDSLGF</sequence>
<keyword evidence="6 10" id="KW-0283">Flagellar rotation</keyword>